<organism evidence="6 7">
    <name type="scientific">Magallana gigas</name>
    <name type="common">Pacific oyster</name>
    <name type="synonym">Crassostrea gigas</name>
    <dbReference type="NCBI Taxonomy" id="29159"/>
    <lineage>
        <taxon>Eukaryota</taxon>
        <taxon>Metazoa</taxon>
        <taxon>Spiralia</taxon>
        <taxon>Lophotrochozoa</taxon>
        <taxon>Mollusca</taxon>
        <taxon>Bivalvia</taxon>
        <taxon>Autobranchia</taxon>
        <taxon>Pteriomorphia</taxon>
        <taxon>Ostreida</taxon>
        <taxon>Ostreoidea</taxon>
        <taxon>Ostreidae</taxon>
        <taxon>Magallana</taxon>
    </lineage>
</organism>
<keyword evidence="1 3" id="KW-0728">SH3 domain</keyword>
<dbReference type="SMART" id="SM00326">
    <property type="entry name" value="SH3"/>
    <property type="match status" value="1"/>
</dbReference>
<proteinExistence type="predicted"/>
<dbReference type="Gene3D" id="3.30.160.60">
    <property type="entry name" value="Classic Zinc Finger"/>
    <property type="match status" value="1"/>
</dbReference>
<dbReference type="SUPFAM" id="SSF50044">
    <property type="entry name" value="SH3-domain"/>
    <property type="match status" value="1"/>
</dbReference>
<dbReference type="GO" id="GO:0008270">
    <property type="term" value="F:zinc ion binding"/>
    <property type="evidence" value="ECO:0007669"/>
    <property type="project" value="UniProtKB-KW"/>
</dbReference>
<evidence type="ECO:0000259" key="5">
    <source>
        <dbReference type="PROSITE" id="PS50157"/>
    </source>
</evidence>
<keyword evidence="7" id="KW-1185">Reference proteome</keyword>
<keyword evidence="2" id="KW-0862">Zinc</keyword>
<dbReference type="InterPro" id="IPR013087">
    <property type="entry name" value="Znf_C2H2_type"/>
</dbReference>
<dbReference type="EnsemblMetazoa" id="G14980.1">
    <property type="protein sequence ID" value="G14980.1:cds"/>
    <property type="gene ID" value="G14980"/>
</dbReference>
<dbReference type="PROSITE" id="PS50157">
    <property type="entry name" value="ZINC_FINGER_C2H2_2"/>
    <property type="match status" value="1"/>
</dbReference>
<protein>
    <recommendedName>
        <fullName evidence="8">C2H2-type domain-containing protein</fullName>
    </recommendedName>
</protein>
<accession>A0A8W8IM76</accession>
<evidence type="ECO:0000256" key="2">
    <source>
        <dbReference type="PROSITE-ProRule" id="PRU00042"/>
    </source>
</evidence>
<dbReference type="Gene3D" id="2.30.30.40">
    <property type="entry name" value="SH3 Domains"/>
    <property type="match status" value="1"/>
</dbReference>
<dbReference type="PROSITE" id="PS50002">
    <property type="entry name" value="SH3"/>
    <property type="match status" value="1"/>
</dbReference>
<dbReference type="AlphaFoldDB" id="A0A8W8IM76"/>
<keyword evidence="2" id="KW-0863">Zinc-finger</keyword>
<feature type="domain" description="C2H2-type" evidence="5">
    <location>
        <begin position="220"/>
        <end position="249"/>
    </location>
</feature>
<feature type="domain" description="SH3" evidence="4">
    <location>
        <begin position="113"/>
        <end position="179"/>
    </location>
</feature>
<evidence type="ECO:0000256" key="3">
    <source>
        <dbReference type="PROSITE-ProRule" id="PRU00192"/>
    </source>
</evidence>
<dbReference type="InterPro" id="IPR036236">
    <property type="entry name" value="Znf_C2H2_sf"/>
</dbReference>
<evidence type="ECO:0000313" key="6">
    <source>
        <dbReference type="EnsemblMetazoa" id="G14980.1:cds"/>
    </source>
</evidence>
<dbReference type="SUPFAM" id="SSF57667">
    <property type="entry name" value="beta-beta-alpha zinc fingers"/>
    <property type="match status" value="1"/>
</dbReference>
<dbReference type="InterPro" id="IPR036028">
    <property type="entry name" value="SH3-like_dom_sf"/>
</dbReference>
<evidence type="ECO:0000259" key="4">
    <source>
        <dbReference type="PROSITE" id="PS50002"/>
    </source>
</evidence>
<evidence type="ECO:0000256" key="1">
    <source>
        <dbReference type="ARBA" id="ARBA00022443"/>
    </source>
</evidence>
<sequence>MKFVNYLPLQLFSIFPKFLNNFPPKKRKPNAGSEAGINRTRLSLLDCLTMQAGKGRGRGVLALQNCRTPLRRPKAFQIETSSVHCDFDTITSPEIKYTSSWADCGTESEDSFSEGQRLMVKFTYNANPDSPLGEPELSVRQKDNVEFINYNPQNKMWCKVQIGNNKGYVPTSYVMSLEGNDKLPWLKTPTEIPQEKVEYKPYKSAYAKDTPSEPAPATSYRCDVCCKDFNGPQPYAMHMKSKAHKEELEAQEG</sequence>
<dbReference type="InterPro" id="IPR001452">
    <property type="entry name" value="SH3_domain"/>
</dbReference>
<reference evidence="6" key="1">
    <citation type="submission" date="2022-08" db="UniProtKB">
        <authorList>
            <consortium name="EnsemblMetazoa"/>
        </authorList>
    </citation>
    <scope>IDENTIFICATION</scope>
    <source>
        <strain evidence="6">05x7-T-G4-1.051#20</strain>
    </source>
</reference>
<keyword evidence="2" id="KW-0479">Metal-binding</keyword>
<evidence type="ECO:0008006" key="8">
    <source>
        <dbReference type="Google" id="ProtNLM"/>
    </source>
</evidence>
<dbReference type="Proteomes" id="UP000005408">
    <property type="component" value="Unassembled WGS sequence"/>
</dbReference>
<dbReference type="PROSITE" id="PS00028">
    <property type="entry name" value="ZINC_FINGER_C2H2_1"/>
    <property type="match status" value="1"/>
</dbReference>
<evidence type="ECO:0000313" key="7">
    <source>
        <dbReference type="Proteomes" id="UP000005408"/>
    </source>
</evidence>
<name>A0A8W8IM76_MAGGI</name>
<dbReference type="Pfam" id="PF12874">
    <property type="entry name" value="zf-met"/>
    <property type="match status" value="1"/>
</dbReference>